<organism evidence="6 7">
    <name type="scientific">Sphingomonas taxi</name>
    <dbReference type="NCBI Taxonomy" id="1549858"/>
    <lineage>
        <taxon>Bacteria</taxon>
        <taxon>Pseudomonadati</taxon>
        <taxon>Pseudomonadota</taxon>
        <taxon>Alphaproteobacteria</taxon>
        <taxon>Sphingomonadales</taxon>
        <taxon>Sphingomonadaceae</taxon>
        <taxon>Sphingomonas</taxon>
    </lineage>
</organism>
<proteinExistence type="inferred from homology"/>
<keyword evidence="5" id="KW-0812">Transmembrane</keyword>
<evidence type="ECO:0000256" key="2">
    <source>
        <dbReference type="ARBA" id="ARBA00022679"/>
    </source>
</evidence>
<dbReference type="PANTHER" id="PTHR42811">
    <property type="entry name" value="SERINE ACETYLTRANSFERASE"/>
    <property type="match status" value="1"/>
</dbReference>
<gene>
    <name evidence="6" type="ORF">DI640_02085</name>
</gene>
<dbReference type="CDD" id="cd03354">
    <property type="entry name" value="LbH_SAT"/>
    <property type="match status" value="1"/>
</dbReference>
<dbReference type="Proteomes" id="UP000249555">
    <property type="component" value="Unassembled WGS sequence"/>
</dbReference>
<evidence type="ECO:0000256" key="5">
    <source>
        <dbReference type="SAM" id="Phobius"/>
    </source>
</evidence>
<sequence>MTDTPSPSAWRTCADHVRGDLIRVAKVGSRRPGGAFFVYAWLFLPGFRFILAHRIQRLLASIPAVGRIVARLYWARTCRRSGSEIAAIANVGPGCYMPHPYAIVLGDCTVGRNVVILQCVTIGKRGDDAPRGPIIGDDVEIGAGATILGPITIGHGAKIGANSVVLKDVPAGAIAAGTPARILGAASPSSVGAQ</sequence>
<evidence type="ECO:0000313" key="7">
    <source>
        <dbReference type="Proteomes" id="UP000249555"/>
    </source>
</evidence>
<evidence type="ECO:0000256" key="3">
    <source>
        <dbReference type="ARBA" id="ARBA00022737"/>
    </source>
</evidence>
<evidence type="ECO:0000256" key="4">
    <source>
        <dbReference type="ARBA" id="ARBA00023315"/>
    </source>
</evidence>
<dbReference type="Pfam" id="PF00132">
    <property type="entry name" value="Hexapep"/>
    <property type="match status" value="1"/>
</dbReference>
<protein>
    <submittedName>
        <fullName evidence="6">Serine acetyltransferase</fullName>
    </submittedName>
</protein>
<name>A0A2W5B6D9_9SPHN</name>
<evidence type="ECO:0000256" key="1">
    <source>
        <dbReference type="ARBA" id="ARBA00007274"/>
    </source>
</evidence>
<keyword evidence="4" id="KW-0012">Acyltransferase</keyword>
<feature type="transmembrane region" description="Helical" evidence="5">
    <location>
        <begin position="33"/>
        <end position="51"/>
    </location>
</feature>
<dbReference type="Gene3D" id="2.160.10.10">
    <property type="entry name" value="Hexapeptide repeat proteins"/>
    <property type="match status" value="1"/>
</dbReference>
<dbReference type="InterPro" id="IPR001451">
    <property type="entry name" value="Hexapep"/>
</dbReference>
<keyword evidence="2 6" id="KW-0808">Transferase</keyword>
<dbReference type="InterPro" id="IPR045304">
    <property type="entry name" value="LbH_SAT"/>
</dbReference>
<dbReference type="InterPro" id="IPR011004">
    <property type="entry name" value="Trimer_LpxA-like_sf"/>
</dbReference>
<keyword evidence="3" id="KW-0677">Repeat</keyword>
<reference evidence="6 7" key="1">
    <citation type="submission" date="2017-08" db="EMBL/GenBank/DDBJ databases">
        <title>Infants hospitalized years apart are colonized by the same room-sourced microbial strains.</title>
        <authorList>
            <person name="Brooks B."/>
            <person name="Olm M.R."/>
            <person name="Firek B.A."/>
            <person name="Baker R."/>
            <person name="Thomas B.C."/>
            <person name="Morowitz M.J."/>
            <person name="Banfield J.F."/>
        </authorList>
    </citation>
    <scope>NUCLEOTIDE SEQUENCE [LARGE SCALE GENOMIC DNA]</scope>
    <source>
        <strain evidence="6">S2_018_000_R3_119</strain>
    </source>
</reference>
<dbReference type="InterPro" id="IPR018357">
    <property type="entry name" value="Hexapep_transf_CS"/>
</dbReference>
<dbReference type="PROSITE" id="PS00101">
    <property type="entry name" value="HEXAPEP_TRANSFERASES"/>
    <property type="match status" value="1"/>
</dbReference>
<dbReference type="SUPFAM" id="SSF51161">
    <property type="entry name" value="Trimeric LpxA-like enzymes"/>
    <property type="match status" value="1"/>
</dbReference>
<keyword evidence="5" id="KW-0472">Membrane</keyword>
<accession>A0A2W5B6D9</accession>
<evidence type="ECO:0000313" key="6">
    <source>
        <dbReference type="EMBL" id="PZO76368.1"/>
    </source>
</evidence>
<keyword evidence="5" id="KW-1133">Transmembrane helix</keyword>
<dbReference type="GO" id="GO:0016746">
    <property type="term" value="F:acyltransferase activity"/>
    <property type="evidence" value="ECO:0007669"/>
    <property type="project" value="UniProtKB-KW"/>
</dbReference>
<dbReference type="EMBL" id="QFMX01000002">
    <property type="protein sequence ID" value="PZO76368.1"/>
    <property type="molecule type" value="Genomic_DNA"/>
</dbReference>
<comment type="similarity">
    <text evidence="1">Belongs to the transferase hexapeptide repeat family.</text>
</comment>
<comment type="caution">
    <text evidence="6">The sequence shown here is derived from an EMBL/GenBank/DDBJ whole genome shotgun (WGS) entry which is preliminary data.</text>
</comment>
<dbReference type="AlphaFoldDB" id="A0A2W5B6D9"/>